<evidence type="ECO:0000313" key="4">
    <source>
        <dbReference type="EMBL" id="KFE43964.1"/>
    </source>
</evidence>
<feature type="domain" description="Glycosyl transferase family 1" evidence="2">
    <location>
        <begin position="211"/>
        <end position="361"/>
    </location>
</feature>
<organism evidence="4 5">
    <name type="scientific">Pseudomonas syringae</name>
    <dbReference type="NCBI Taxonomy" id="317"/>
    <lineage>
        <taxon>Bacteria</taxon>
        <taxon>Pseudomonadati</taxon>
        <taxon>Pseudomonadota</taxon>
        <taxon>Gammaproteobacteria</taxon>
        <taxon>Pseudomonadales</taxon>
        <taxon>Pseudomonadaceae</taxon>
        <taxon>Pseudomonas</taxon>
    </lineage>
</organism>
<gene>
    <name evidence="4" type="ORF">IV02_31475</name>
</gene>
<evidence type="ECO:0000313" key="5">
    <source>
        <dbReference type="Proteomes" id="UP000028643"/>
    </source>
</evidence>
<name>A0A085ULA1_PSESX</name>
<accession>A0A085ULA1</accession>
<dbReference type="EMBL" id="JPQT01000183">
    <property type="protein sequence ID" value="KFE43964.1"/>
    <property type="molecule type" value="Genomic_DNA"/>
</dbReference>
<dbReference type="GO" id="GO:0009103">
    <property type="term" value="P:lipopolysaccharide biosynthetic process"/>
    <property type="evidence" value="ECO:0007669"/>
    <property type="project" value="TreeGrafter"/>
</dbReference>
<dbReference type="PATRIC" id="fig|317.174.peg.6426"/>
<dbReference type="SUPFAM" id="SSF53756">
    <property type="entry name" value="UDP-Glycosyltransferase/glycogen phosphorylase"/>
    <property type="match status" value="1"/>
</dbReference>
<dbReference type="PANTHER" id="PTHR46401">
    <property type="entry name" value="GLYCOSYLTRANSFERASE WBBK-RELATED"/>
    <property type="match status" value="1"/>
</dbReference>
<reference evidence="4 5" key="1">
    <citation type="submission" date="2014-07" db="EMBL/GenBank/DDBJ databases">
        <title>Draft Genome Sequences of Environmental Pseudomonas syringae strains.</title>
        <authorList>
            <person name="Baltrus D.A."/>
            <person name="Berge O."/>
            <person name="Morris C."/>
        </authorList>
    </citation>
    <scope>NUCLEOTIDE SEQUENCE [LARGE SCALE GENOMIC DNA]</scope>
    <source>
        <strain evidence="4 5">CEB003</strain>
    </source>
</reference>
<dbReference type="Proteomes" id="UP000028643">
    <property type="component" value="Unassembled WGS sequence"/>
</dbReference>
<dbReference type="Pfam" id="PF13439">
    <property type="entry name" value="Glyco_transf_4"/>
    <property type="match status" value="1"/>
</dbReference>
<evidence type="ECO:0000259" key="3">
    <source>
        <dbReference type="Pfam" id="PF13439"/>
    </source>
</evidence>
<feature type="domain" description="Glycosyltransferase subfamily 4-like N-terminal" evidence="3">
    <location>
        <begin position="16"/>
        <end position="187"/>
    </location>
</feature>
<proteinExistence type="predicted"/>
<dbReference type="Pfam" id="PF00534">
    <property type="entry name" value="Glycos_transf_1"/>
    <property type="match status" value="1"/>
</dbReference>
<dbReference type="CDD" id="cd03809">
    <property type="entry name" value="GT4_MtfB-like"/>
    <property type="match status" value="1"/>
</dbReference>
<dbReference type="AlphaFoldDB" id="A0A085ULA1"/>
<keyword evidence="1 4" id="KW-0808">Transferase</keyword>
<dbReference type="RefSeq" id="WP_047580069.1">
    <property type="nucleotide sequence ID" value="NZ_JPQT01000183.1"/>
</dbReference>
<dbReference type="InterPro" id="IPR028098">
    <property type="entry name" value="Glyco_trans_4-like_N"/>
</dbReference>
<comment type="caution">
    <text evidence="4">The sequence shown here is derived from an EMBL/GenBank/DDBJ whole genome shotgun (WGS) entry which is preliminary data.</text>
</comment>
<protein>
    <submittedName>
        <fullName evidence="4">Glycosyl transferase group 1 protein</fullName>
    </submittedName>
</protein>
<evidence type="ECO:0000259" key="2">
    <source>
        <dbReference type="Pfam" id="PF00534"/>
    </source>
</evidence>
<sequence>MKVLLNTESLVPPLTGIGNYTYHLLQELTRLPQLEAVECFNTRGFSTAQAALHACDAAQTQQSPREANGLRRVLSALPLAYRLRETLRNGQLRLNARRYKDFIYHEPNIILKAHPGLSIATVHDLSFVHHPHLHPPARVAWLNQQLPNTLARADFLITDSECVRQELIERFDVAPAKVRSVYLGADERFRPHSAAQTEAVLQAHDLQHGSYVLFVGTLEPRKGVDLLIDAWCSLPESLRRDMPLVLAGGSGWHGEALQARIAELTASHGLRHLKFVPATDLPALYAGAGVFCYPSLYEGFGLPVLEAMSSGVPVLCSADTSMAEFSAGSTALFERGSPEHLAERLQALLTDDRQRQTLATAGLLRAKDFSWQRCAQQTAEIYRLVGQ</sequence>
<evidence type="ECO:0000256" key="1">
    <source>
        <dbReference type="ARBA" id="ARBA00022679"/>
    </source>
</evidence>
<dbReference type="InterPro" id="IPR001296">
    <property type="entry name" value="Glyco_trans_1"/>
</dbReference>
<dbReference type="GO" id="GO:0016757">
    <property type="term" value="F:glycosyltransferase activity"/>
    <property type="evidence" value="ECO:0007669"/>
    <property type="project" value="InterPro"/>
</dbReference>
<dbReference type="Gene3D" id="3.40.50.2000">
    <property type="entry name" value="Glycogen Phosphorylase B"/>
    <property type="match status" value="2"/>
</dbReference>
<dbReference type="PANTHER" id="PTHR46401:SF2">
    <property type="entry name" value="GLYCOSYLTRANSFERASE WBBK-RELATED"/>
    <property type="match status" value="1"/>
</dbReference>